<evidence type="ECO:0000256" key="13">
    <source>
        <dbReference type="SAM" id="MobiDB-lite"/>
    </source>
</evidence>
<dbReference type="Pfam" id="PF00512">
    <property type="entry name" value="HisKA"/>
    <property type="match status" value="1"/>
</dbReference>
<dbReference type="PROSITE" id="PS50885">
    <property type="entry name" value="HAMP"/>
    <property type="match status" value="1"/>
</dbReference>
<protein>
    <recommendedName>
        <fullName evidence="3">histidine kinase</fullName>
        <ecNumber evidence="3">2.7.13.3</ecNumber>
    </recommendedName>
</protein>
<dbReference type="AlphaFoldDB" id="A0AAU8CZ95"/>
<dbReference type="CDD" id="cd00156">
    <property type="entry name" value="REC"/>
    <property type="match status" value="1"/>
</dbReference>
<comment type="subcellular location">
    <subcellularLocation>
        <location evidence="2">Membrane</location>
    </subcellularLocation>
</comment>
<organism evidence="18">
    <name type="scientific">Mesorhizobium sp. WSM2240</name>
    <dbReference type="NCBI Taxonomy" id="3228851"/>
    <lineage>
        <taxon>Bacteria</taxon>
        <taxon>Pseudomonadati</taxon>
        <taxon>Pseudomonadota</taxon>
        <taxon>Alphaproteobacteria</taxon>
        <taxon>Hyphomicrobiales</taxon>
        <taxon>Phyllobacteriaceae</taxon>
        <taxon>Mesorhizobium</taxon>
    </lineage>
</organism>
<dbReference type="Gene3D" id="6.10.340.10">
    <property type="match status" value="1"/>
</dbReference>
<dbReference type="Gene3D" id="1.10.287.130">
    <property type="match status" value="1"/>
</dbReference>
<keyword evidence="8" id="KW-0067">ATP-binding</keyword>
<evidence type="ECO:0000256" key="6">
    <source>
        <dbReference type="ARBA" id="ARBA00022741"/>
    </source>
</evidence>
<evidence type="ECO:0000256" key="11">
    <source>
        <dbReference type="ARBA" id="ARBA00023306"/>
    </source>
</evidence>
<dbReference type="FunFam" id="3.30.565.10:FF:000010">
    <property type="entry name" value="Sensor histidine kinase RcsC"/>
    <property type="match status" value="1"/>
</dbReference>
<dbReference type="Gene3D" id="3.30.450.20">
    <property type="entry name" value="PAS domain"/>
    <property type="match status" value="1"/>
</dbReference>
<dbReference type="CDD" id="cd06225">
    <property type="entry name" value="HAMP"/>
    <property type="match status" value="1"/>
</dbReference>
<reference evidence="18" key="1">
    <citation type="submission" date="2024-06" db="EMBL/GenBank/DDBJ databases">
        <title>Mesorhizobium karijinii sp. nov., a symbiont of the iconic Swainsona formosa from arid Australia.</title>
        <authorList>
            <person name="Hill Y.J."/>
            <person name="Watkin E.L.J."/>
            <person name="O'Hara G.W."/>
            <person name="Terpolilli J."/>
            <person name="Tye M.L."/>
            <person name="Kohlmeier M.G."/>
        </authorList>
    </citation>
    <scope>NUCLEOTIDE SEQUENCE</scope>
    <source>
        <strain evidence="18">WSM2240</strain>
        <plasmid evidence="18">pMk2240A</plasmid>
    </source>
</reference>
<keyword evidence="14" id="KW-0812">Transmembrane</keyword>
<keyword evidence="7" id="KW-0418">Kinase</keyword>
<evidence type="ECO:0000256" key="1">
    <source>
        <dbReference type="ARBA" id="ARBA00000085"/>
    </source>
</evidence>
<evidence type="ECO:0000256" key="10">
    <source>
        <dbReference type="ARBA" id="ARBA00023136"/>
    </source>
</evidence>
<dbReference type="SMART" id="SM00388">
    <property type="entry name" value="HisKA"/>
    <property type="match status" value="1"/>
</dbReference>
<evidence type="ECO:0000256" key="9">
    <source>
        <dbReference type="ARBA" id="ARBA00023012"/>
    </source>
</evidence>
<dbReference type="FunFam" id="1.10.287.130:FF:000038">
    <property type="entry name" value="Sensory transduction histidine kinase"/>
    <property type="match status" value="1"/>
</dbReference>
<evidence type="ECO:0000256" key="8">
    <source>
        <dbReference type="ARBA" id="ARBA00022840"/>
    </source>
</evidence>
<feature type="modified residue" description="4-aspartylphosphate" evidence="12">
    <location>
        <position position="721"/>
    </location>
</feature>
<dbReference type="GO" id="GO:0009927">
    <property type="term" value="F:histidine phosphotransfer kinase activity"/>
    <property type="evidence" value="ECO:0007669"/>
    <property type="project" value="TreeGrafter"/>
</dbReference>
<dbReference type="GO" id="GO:0005886">
    <property type="term" value="C:plasma membrane"/>
    <property type="evidence" value="ECO:0007669"/>
    <property type="project" value="TreeGrafter"/>
</dbReference>
<dbReference type="InterPro" id="IPR003594">
    <property type="entry name" value="HATPase_dom"/>
</dbReference>
<dbReference type="InterPro" id="IPR036890">
    <property type="entry name" value="HATPase_C_sf"/>
</dbReference>
<feature type="modified residue" description="4-aspartylphosphate" evidence="12">
    <location>
        <position position="839"/>
    </location>
</feature>
<dbReference type="InterPro" id="IPR003661">
    <property type="entry name" value="HisK_dim/P_dom"/>
</dbReference>
<dbReference type="PROSITE" id="PS50110">
    <property type="entry name" value="RESPONSE_REGULATORY"/>
    <property type="match status" value="2"/>
</dbReference>
<dbReference type="CDD" id="cd00082">
    <property type="entry name" value="HisKA"/>
    <property type="match status" value="1"/>
</dbReference>
<dbReference type="CDD" id="cd16922">
    <property type="entry name" value="HATPase_EvgS-ArcB-TorS-like"/>
    <property type="match status" value="1"/>
</dbReference>
<evidence type="ECO:0000256" key="3">
    <source>
        <dbReference type="ARBA" id="ARBA00012438"/>
    </source>
</evidence>
<dbReference type="SMART" id="SM00387">
    <property type="entry name" value="HATPase_c"/>
    <property type="match status" value="1"/>
</dbReference>
<dbReference type="SMART" id="SM00448">
    <property type="entry name" value="REC"/>
    <property type="match status" value="2"/>
</dbReference>
<dbReference type="InterPro" id="IPR004358">
    <property type="entry name" value="Sig_transdc_His_kin-like_C"/>
</dbReference>
<feature type="transmembrane region" description="Helical" evidence="14">
    <location>
        <begin position="34"/>
        <end position="57"/>
    </location>
</feature>
<feature type="domain" description="Response regulatory" evidence="16">
    <location>
        <begin position="672"/>
        <end position="785"/>
    </location>
</feature>
<accession>A0AAU8CZ95</accession>
<name>A0AAU8CZ95_9HYPH</name>
<keyword evidence="10 14" id="KW-0472">Membrane</keyword>
<dbReference type="GO" id="GO:0000155">
    <property type="term" value="F:phosphorelay sensor kinase activity"/>
    <property type="evidence" value="ECO:0007669"/>
    <property type="project" value="InterPro"/>
</dbReference>
<evidence type="ECO:0000256" key="5">
    <source>
        <dbReference type="ARBA" id="ARBA00022679"/>
    </source>
</evidence>
<dbReference type="Pfam" id="PF12860">
    <property type="entry name" value="PAS_7"/>
    <property type="match status" value="1"/>
</dbReference>
<feature type="domain" description="Response regulatory" evidence="16">
    <location>
        <begin position="790"/>
        <end position="906"/>
    </location>
</feature>
<dbReference type="GO" id="GO:0005524">
    <property type="term" value="F:ATP binding"/>
    <property type="evidence" value="ECO:0007669"/>
    <property type="project" value="UniProtKB-KW"/>
</dbReference>
<dbReference type="PANTHER" id="PTHR43047:SF72">
    <property type="entry name" value="OSMOSENSING HISTIDINE PROTEIN KINASE SLN1"/>
    <property type="match status" value="1"/>
</dbReference>
<dbReference type="InterPro" id="IPR003660">
    <property type="entry name" value="HAMP_dom"/>
</dbReference>
<keyword evidence="18" id="KW-0614">Plasmid</keyword>
<dbReference type="SUPFAM" id="SSF55785">
    <property type="entry name" value="PYP-like sensor domain (PAS domain)"/>
    <property type="match status" value="1"/>
</dbReference>
<proteinExistence type="predicted"/>
<dbReference type="InterPro" id="IPR005467">
    <property type="entry name" value="His_kinase_dom"/>
</dbReference>
<dbReference type="Gene3D" id="3.40.50.2300">
    <property type="match status" value="2"/>
</dbReference>
<dbReference type="PANTHER" id="PTHR43047">
    <property type="entry name" value="TWO-COMPONENT HISTIDINE PROTEIN KINASE"/>
    <property type="match status" value="1"/>
</dbReference>
<feature type="domain" description="HAMP" evidence="17">
    <location>
        <begin position="223"/>
        <end position="275"/>
    </location>
</feature>
<evidence type="ECO:0000313" key="18">
    <source>
        <dbReference type="EMBL" id="XCG52119.1"/>
    </source>
</evidence>
<keyword evidence="6" id="KW-0547">Nucleotide-binding</keyword>
<gene>
    <name evidence="18" type="ORF">ABVK50_31940</name>
</gene>
<feature type="domain" description="Histidine kinase" evidence="15">
    <location>
        <begin position="428"/>
        <end position="651"/>
    </location>
</feature>
<geneLocation type="plasmid" evidence="18">
    <name>pMk2240A</name>
</geneLocation>
<dbReference type="Pfam" id="PF00072">
    <property type="entry name" value="Response_reg"/>
    <property type="match status" value="2"/>
</dbReference>
<dbReference type="RefSeq" id="WP_353646327.1">
    <property type="nucleotide sequence ID" value="NZ_CP159256.1"/>
</dbReference>
<dbReference type="InterPro" id="IPR011006">
    <property type="entry name" value="CheY-like_superfamily"/>
</dbReference>
<dbReference type="Gene3D" id="3.30.565.10">
    <property type="entry name" value="Histidine kinase-like ATPase, C-terminal domain"/>
    <property type="match status" value="1"/>
</dbReference>
<keyword evidence="11" id="KW-0131">Cell cycle</keyword>
<dbReference type="SMART" id="SM00304">
    <property type="entry name" value="HAMP"/>
    <property type="match status" value="1"/>
</dbReference>
<dbReference type="InterPro" id="IPR035965">
    <property type="entry name" value="PAS-like_dom_sf"/>
</dbReference>
<dbReference type="EMBL" id="CP159256">
    <property type="protein sequence ID" value="XCG52119.1"/>
    <property type="molecule type" value="Genomic_DNA"/>
</dbReference>
<keyword evidence="5" id="KW-0808">Transferase</keyword>
<sequence length="920" mass="101450">MSALGQQLRSIEPVPTPAKRPASRLGNLPISARVAALTAAGLISLVLSSAFLTQALYRSAERMDDTRELFDRAASAAAAHVAFGDLRYWLTDLSVSLLMNSQRNAEQARERLQVQLERLAKHSPDAVEEIRTQIDAYVETALQATDSYTQDNRIVGNTLLAKARTHSGKVDADINRLVEQVKADAEAARNVVVAQTQKTAAAAAILVGIVVLIGSLLTLLVLRSIVGPLRRLNRVIGELTDGHYDVEIPQEGGDEFGAMARTLSLFRQNAVERKRLEDEAERQRRTIAAALEAISDGFVLYDPDDKILIANSKYCEIFTSHKPNALRGKSFREILEQDLARGQVDLEGKTPEEWIGARLRVHRDPAGHVDEKRFGDKWVRISKRKIPDGGTVAVYTDITELKERQVDLERAKSNAESASEAKSRFLASMSHELRTPLNAIIGYSEMLIEEARDHKDDEELVQDLEKIASAGRHLLSLINDILDLSKIEANKMEIFLETFDVVELLNDVKATVTPLMAKNRNEFVQDLQRDLGEMHSDQTKLRQNLFNLLSNAAKFTHGGRVTLAVRREGRADGDWLVFKVSDTGIGMTPEQQGRLFNAFTQADASTTRNYGGTGLGLSITRSFSRMIGGVVTVESQVGKGSVFTMKVPAQCRRETEDPRTAEPSPIVQPGRTVLIIDDEPAARNLIAKALAEAGLASMEAASGAEGIAAAREHRPAAIILDIIMPHQDGWSVLRTLKSDPELCTIPVILATILADRELGLSLGAVEYLTKPIDTDKLIRTIEACGGGNRDVLVIDDDRASREFLRRILVKRDWTVHEAGDGIRGLELMKRLLPRLVLLDILMPEMDGFQTLHEMQSIPELQNIPVVVVTSKDLSANELRWLRDRAVAVVNKGANSRSQLVEALERQIASRETAGTTVTDV</sequence>
<dbReference type="SUPFAM" id="SSF158472">
    <property type="entry name" value="HAMP domain-like"/>
    <property type="match status" value="1"/>
</dbReference>
<dbReference type="SUPFAM" id="SSF52172">
    <property type="entry name" value="CheY-like"/>
    <property type="match status" value="2"/>
</dbReference>
<dbReference type="PROSITE" id="PS50109">
    <property type="entry name" value="HIS_KIN"/>
    <property type="match status" value="1"/>
</dbReference>
<keyword evidence="14" id="KW-1133">Transmembrane helix</keyword>
<keyword evidence="9" id="KW-0902">Two-component regulatory system</keyword>
<dbReference type="SUPFAM" id="SSF47384">
    <property type="entry name" value="Homodimeric domain of signal transducing histidine kinase"/>
    <property type="match status" value="1"/>
</dbReference>
<dbReference type="EC" id="2.7.13.3" evidence="3"/>
<dbReference type="InterPro" id="IPR001789">
    <property type="entry name" value="Sig_transdc_resp-reg_receiver"/>
</dbReference>
<evidence type="ECO:0000256" key="2">
    <source>
        <dbReference type="ARBA" id="ARBA00004370"/>
    </source>
</evidence>
<evidence type="ECO:0000259" key="15">
    <source>
        <dbReference type="PROSITE" id="PS50109"/>
    </source>
</evidence>
<feature type="transmembrane region" description="Helical" evidence="14">
    <location>
        <begin position="200"/>
        <end position="222"/>
    </location>
</feature>
<dbReference type="SUPFAM" id="SSF55874">
    <property type="entry name" value="ATPase domain of HSP90 chaperone/DNA topoisomerase II/histidine kinase"/>
    <property type="match status" value="1"/>
</dbReference>
<dbReference type="InterPro" id="IPR036097">
    <property type="entry name" value="HisK_dim/P_sf"/>
</dbReference>
<evidence type="ECO:0000256" key="12">
    <source>
        <dbReference type="PROSITE-ProRule" id="PRU00169"/>
    </source>
</evidence>
<evidence type="ECO:0000256" key="7">
    <source>
        <dbReference type="ARBA" id="ARBA00022777"/>
    </source>
</evidence>
<evidence type="ECO:0000259" key="17">
    <source>
        <dbReference type="PROSITE" id="PS50885"/>
    </source>
</evidence>
<dbReference type="Pfam" id="PF00672">
    <property type="entry name" value="HAMP"/>
    <property type="match status" value="1"/>
</dbReference>
<evidence type="ECO:0000256" key="14">
    <source>
        <dbReference type="SAM" id="Phobius"/>
    </source>
</evidence>
<feature type="region of interest" description="Disordered" evidence="13">
    <location>
        <begin position="1"/>
        <end position="23"/>
    </location>
</feature>
<dbReference type="Pfam" id="PF02518">
    <property type="entry name" value="HATPase_c"/>
    <property type="match status" value="1"/>
</dbReference>
<comment type="catalytic activity">
    <reaction evidence="1">
        <text>ATP + protein L-histidine = ADP + protein N-phospho-L-histidine.</text>
        <dbReference type="EC" id="2.7.13.3"/>
    </reaction>
</comment>
<keyword evidence="4 12" id="KW-0597">Phosphoprotein</keyword>
<dbReference type="PRINTS" id="PR00344">
    <property type="entry name" value="BCTRLSENSOR"/>
</dbReference>
<evidence type="ECO:0000256" key="4">
    <source>
        <dbReference type="ARBA" id="ARBA00022553"/>
    </source>
</evidence>
<evidence type="ECO:0000259" key="16">
    <source>
        <dbReference type="PROSITE" id="PS50110"/>
    </source>
</evidence>